<evidence type="ECO:0000256" key="7">
    <source>
        <dbReference type="ARBA" id="ARBA00023186"/>
    </source>
</evidence>
<evidence type="ECO:0000256" key="3">
    <source>
        <dbReference type="ARBA" id="ARBA00013194"/>
    </source>
</evidence>
<dbReference type="GO" id="GO:0051301">
    <property type="term" value="P:cell division"/>
    <property type="evidence" value="ECO:0007669"/>
    <property type="project" value="UniProtKB-KW"/>
</dbReference>
<evidence type="ECO:0000256" key="11">
    <source>
        <dbReference type="ARBA" id="ARBA00029986"/>
    </source>
</evidence>
<dbReference type="GO" id="GO:0051083">
    <property type="term" value="P:'de novo' cotranslational protein folding"/>
    <property type="evidence" value="ECO:0007669"/>
    <property type="project" value="TreeGrafter"/>
</dbReference>
<keyword evidence="7 12" id="KW-0143">Chaperone</keyword>
<dbReference type="OrthoDB" id="9767721at2"/>
<dbReference type="InterPro" id="IPR008881">
    <property type="entry name" value="Trigger_fac_ribosome-bd_bac"/>
</dbReference>
<protein>
    <recommendedName>
        <fullName evidence="4 12">Trigger factor</fullName>
        <shortName evidence="12">TF</shortName>
        <ecNumber evidence="3 12">5.2.1.8</ecNumber>
    </recommendedName>
    <alternativeName>
        <fullName evidence="11 12">PPIase</fullName>
    </alternativeName>
</protein>
<keyword evidence="12" id="KW-0963">Cytoplasm</keyword>
<dbReference type="InterPro" id="IPR008880">
    <property type="entry name" value="Trigger_fac_C"/>
</dbReference>
<dbReference type="EMBL" id="AFIJ01000029">
    <property type="protein sequence ID" value="EGL40254.1"/>
    <property type="molecule type" value="Genomic_DNA"/>
</dbReference>
<evidence type="ECO:0000256" key="6">
    <source>
        <dbReference type="ARBA" id="ARBA00023110"/>
    </source>
</evidence>
<dbReference type="SUPFAM" id="SSF102735">
    <property type="entry name" value="Trigger factor ribosome-binding domain"/>
    <property type="match status" value="1"/>
</dbReference>
<dbReference type="InterPro" id="IPR027304">
    <property type="entry name" value="Trigger_fact/SurA_dom_sf"/>
</dbReference>
<evidence type="ECO:0000259" key="15">
    <source>
        <dbReference type="PROSITE" id="PS50059"/>
    </source>
</evidence>
<dbReference type="Pfam" id="PF05697">
    <property type="entry name" value="Trigger_N"/>
    <property type="match status" value="1"/>
</dbReference>
<proteinExistence type="inferred from homology"/>
<comment type="catalytic activity">
    <reaction evidence="1 12 13">
        <text>[protein]-peptidylproline (omega=180) = [protein]-peptidylproline (omega=0)</text>
        <dbReference type="Rhea" id="RHEA:16237"/>
        <dbReference type="Rhea" id="RHEA-COMP:10747"/>
        <dbReference type="Rhea" id="RHEA-COMP:10748"/>
        <dbReference type="ChEBI" id="CHEBI:83833"/>
        <dbReference type="ChEBI" id="CHEBI:83834"/>
        <dbReference type="EC" id="5.2.1.8"/>
    </reaction>
</comment>
<reference evidence="18" key="1">
    <citation type="submission" date="2009-12" db="EMBL/GenBank/DDBJ databases">
        <title>Sequence of Clostridiales genomosp. BVAB3 str. UPII9-5.</title>
        <authorList>
            <person name="Madupu R."/>
            <person name="Durkin A.S."/>
            <person name="Torralba M."/>
            <person name="Methe B."/>
            <person name="Sutton G.G."/>
            <person name="Strausberg R.L."/>
            <person name="Nelson K.E."/>
        </authorList>
    </citation>
    <scope>NUCLEOTIDE SEQUENCE [LARGE SCALE GENOMIC DNA]</scope>
    <source>
        <strain evidence="18">28L</strain>
    </source>
</reference>
<dbReference type="SUPFAM" id="SSF54534">
    <property type="entry name" value="FKBP-like"/>
    <property type="match status" value="1"/>
</dbReference>
<accession>D3LWR3</accession>
<keyword evidence="19" id="KW-1185">Reference proteome</keyword>
<keyword evidence="5 12" id="KW-0132">Cell division</keyword>
<evidence type="ECO:0000256" key="12">
    <source>
        <dbReference type="HAMAP-Rule" id="MF_00303"/>
    </source>
</evidence>
<dbReference type="InterPro" id="IPR037041">
    <property type="entry name" value="Trigger_fac_C_sf"/>
</dbReference>
<dbReference type="SUPFAM" id="SSF109998">
    <property type="entry name" value="Triger factor/SurA peptide-binding domain-like"/>
    <property type="match status" value="1"/>
</dbReference>
<dbReference type="NCBIfam" id="TIGR00115">
    <property type="entry name" value="tig"/>
    <property type="match status" value="1"/>
</dbReference>
<comment type="similarity">
    <text evidence="2 12 14">Belongs to the FKBP-type PPIase family. Tig subfamily.</text>
</comment>
<dbReference type="GO" id="GO:0005737">
    <property type="term" value="C:cytoplasm"/>
    <property type="evidence" value="ECO:0007669"/>
    <property type="project" value="UniProtKB-SubCell"/>
</dbReference>
<evidence type="ECO:0000256" key="13">
    <source>
        <dbReference type="PROSITE-ProRule" id="PRU00277"/>
    </source>
</evidence>
<evidence type="ECO:0000313" key="18">
    <source>
        <dbReference type="Proteomes" id="UP000003242"/>
    </source>
</evidence>
<name>D3LWR3_9FIRM</name>
<evidence type="ECO:0000256" key="5">
    <source>
        <dbReference type="ARBA" id="ARBA00022618"/>
    </source>
</evidence>
<comment type="domain">
    <text evidence="12">Consists of 3 domains; the N-terminus binds the ribosome, the middle domain has PPIase activity, while the C-terminus has intrinsic chaperone activity on its own.</text>
</comment>
<dbReference type="PIRSF" id="PIRSF003095">
    <property type="entry name" value="Trigger_factor"/>
    <property type="match status" value="1"/>
</dbReference>
<dbReference type="PANTHER" id="PTHR30560">
    <property type="entry name" value="TRIGGER FACTOR CHAPERONE AND PEPTIDYL-PROLYL CIS/TRANS ISOMERASE"/>
    <property type="match status" value="1"/>
</dbReference>
<evidence type="ECO:0000313" key="16">
    <source>
        <dbReference type="EMBL" id="EFD93300.1"/>
    </source>
</evidence>
<dbReference type="GO" id="GO:0043335">
    <property type="term" value="P:protein unfolding"/>
    <property type="evidence" value="ECO:0007669"/>
    <property type="project" value="TreeGrafter"/>
</dbReference>
<keyword evidence="6 12" id="KW-0697">Rotamase</keyword>
<dbReference type="eggNOG" id="COG0544">
    <property type="taxonomic scope" value="Bacteria"/>
</dbReference>
<dbReference type="PANTHER" id="PTHR30560:SF3">
    <property type="entry name" value="TRIGGER FACTOR-LIKE PROTEIN TIG, CHLOROPLASTIC"/>
    <property type="match status" value="1"/>
</dbReference>
<dbReference type="InterPro" id="IPR001179">
    <property type="entry name" value="PPIase_FKBP_dom"/>
</dbReference>
<dbReference type="Pfam" id="PF05698">
    <property type="entry name" value="Trigger_C"/>
    <property type="match status" value="1"/>
</dbReference>
<reference evidence="17 19" key="3">
    <citation type="submission" date="2011-04" db="EMBL/GenBank/DDBJ databases">
        <authorList>
            <person name="Harkins D.M."/>
            <person name="Madupu R."/>
            <person name="Durkin A.S."/>
            <person name="Torralba M."/>
            <person name="Methe B."/>
            <person name="Sutton G.G."/>
            <person name="Nelson K.E."/>
        </authorList>
    </citation>
    <scope>NUCLEOTIDE SEQUENCE [LARGE SCALE GENOMIC DNA]</scope>
    <source>
        <strain evidence="17 19">UPII 199-6</strain>
    </source>
</reference>
<keyword evidence="9 12" id="KW-0131">Cell cycle</keyword>
<dbReference type="Proteomes" id="UP000003242">
    <property type="component" value="Unassembled WGS sequence"/>
</dbReference>
<dbReference type="Gene3D" id="3.10.50.40">
    <property type="match status" value="1"/>
</dbReference>
<evidence type="ECO:0000256" key="1">
    <source>
        <dbReference type="ARBA" id="ARBA00000971"/>
    </source>
</evidence>
<gene>
    <name evidence="12 16" type="primary">tig</name>
    <name evidence="16" type="ORF">HMPREF0889_0721</name>
    <name evidence="17" type="ORF">HMPREF1039_0696</name>
</gene>
<dbReference type="GO" id="GO:0015031">
    <property type="term" value="P:protein transport"/>
    <property type="evidence" value="ECO:0007669"/>
    <property type="project" value="UniProtKB-UniRule"/>
</dbReference>
<dbReference type="STRING" id="699218.HMPREF0889_0721"/>
<dbReference type="Proteomes" id="UP000004018">
    <property type="component" value="Unassembled WGS sequence"/>
</dbReference>
<dbReference type="EMBL" id="ADGP01000033">
    <property type="protein sequence ID" value="EFD93300.1"/>
    <property type="molecule type" value="Genomic_DNA"/>
</dbReference>
<dbReference type="EC" id="5.2.1.8" evidence="3 12"/>
<dbReference type="GO" id="GO:0043022">
    <property type="term" value="F:ribosome binding"/>
    <property type="evidence" value="ECO:0007669"/>
    <property type="project" value="TreeGrafter"/>
</dbReference>
<dbReference type="InterPro" id="IPR005215">
    <property type="entry name" value="Trig_fac"/>
</dbReference>
<comment type="caution">
    <text evidence="16">The sequence shown here is derived from an EMBL/GenBank/DDBJ whole genome shotgun (WGS) entry which is preliminary data.</text>
</comment>
<reference evidence="16" key="2">
    <citation type="submission" date="2009-12" db="EMBL/GenBank/DDBJ databases">
        <authorList>
            <person name="Madupu R."/>
            <person name="Durkin A.S."/>
            <person name="Torralba M."/>
            <person name="Methe B."/>
            <person name="Sutton G.G."/>
            <person name="Strausberg R.L."/>
            <person name="Nelson K.E."/>
        </authorList>
    </citation>
    <scope>NUCLEOTIDE SEQUENCE</scope>
    <source>
        <strain evidence="16">28L</strain>
    </source>
</reference>
<feature type="domain" description="PPIase FKBP-type" evidence="15">
    <location>
        <begin position="164"/>
        <end position="249"/>
    </location>
</feature>
<sequence length="441" mass="49089">MNVTVNEVDRHKVTLHIEIPVKDASKMAVTACKNLAGKVNIPGFRKGKAPRMVLESFLGKDAVKQEIEEAIMNKAYPEALKEQKIDPVTDPEIQVVTADKGKDFVFEATLTKKPEVTLGEYKGIQVGKDIVNITDEDIDKEVKNLQKQHAKLLVAPEGTAIENEDFAIIDFQGSIDGKPFAGGEGKAYPLEIGSHSFIPGFEEQLIGLKAGEEKDVKVTFPEDYHEAGLAGKEAVFAVKINDVKRRELPEINDEFAKEVGKFENVEELRNDVKKRIFTKVSLQAVETFNNEVLKTVMANATVDIPQVMVDDKVNQMVDEMAMKLQAQGMNLDAYLKYTKMDVAKLKEQYAAPAKENVKMDLVLEAVAKAEDIQVTEQDVNAEIYTMAQNFGADPKEVYKIILKEHRVPLLIQSVGRKKAASFILSKAIDTNEKKEEVKPEA</sequence>
<dbReference type="GO" id="GO:0044183">
    <property type="term" value="F:protein folding chaperone"/>
    <property type="evidence" value="ECO:0007669"/>
    <property type="project" value="TreeGrafter"/>
</dbReference>
<evidence type="ECO:0000256" key="14">
    <source>
        <dbReference type="RuleBase" id="RU003914"/>
    </source>
</evidence>
<evidence type="ECO:0000256" key="2">
    <source>
        <dbReference type="ARBA" id="ARBA00005464"/>
    </source>
</evidence>
<dbReference type="InterPro" id="IPR046357">
    <property type="entry name" value="PPIase_dom_sf"/>
</dbReference>
<evidence type="ECO:0000256" key="9">
    <source>
        <dbReference type="ARBA" id="ARBA00023306"/>
    </source>
</evidence>
<organism evidence="16 18">
    <name type="scientific">Megasphaera lornae</name>
    <dbReference type="NCBI Taxonomy" id="1000568"/>
    <lineage>
        <taxon>Bacteria</taxon>
        <taxon>Bacillati</taxon>
        <taxon>Bacillota</taxon>
        <taxon>Negativicutes</taxon>
        <taxon>Veillonellales</taxon>
        <taxon>Veillonellaceae</taxon>
        <taxon>Megasphaera</taxon>
    </lineage>
</organism>
<dbReference type="Pfam" id="PF00254">
    <property type="entry name" value="FKBP_C"/>
    <property type="match status" value="1"/>
</dbReference>
<dbReference type="RefSeq" id="WP_007391117.1">
    <property type="nucleotide sequence ID" value="NZ_ADGP01000033.1"/>
</dbReference>
<evidence type="ECO:0000313" key="19">
    <source>
        <dbReference type="Proteomes" id="UP000004018"/>
    </source>
</evidence>
<dbReference type="Gene3D" id="3.30.70.1050">
    <property type="entry name" value="Trigger factor ribosome-binding domain"/>
    <property type="match status" value="1"/>
</dbReference>
<keyword evidence="8 12" id="KW-0413">Isomerase</keyword>
<comment type="function">
    <text evidence="10 12">Involved in protein export. Acts as a chaperone by maintaining the newly synthesized protein in an open conformation. Functions as a peptidyl-prolyl cis-trans isomerase.</text>
</comment>
<dbReference type="HAMAP" id="MF_00303">
    <property type="entry name" value="Trigger_factor_Tig"/>
    <property type="match status" value="1"/>
</dbReference>
<evidence type="ECO:0000256" key="10">
    <source>
        <dbReference type="ARBA" id="ARBA00024849"/>
    </source>
</evidence>
<dbReference type="PROSITE" id="PS50059">
    <property type="entry name" value="FKBP_PPIASE"/>
    <property type="match status" value="1"/>
</dbReference>
<evidence type="ECO:0000256" key="4">
    <source>
        <dbReference type="ARBA" id="ARBA00016902"/>
    </source>
</evidence>
<dbReference type="GO" id="GO:0003755">
    <property type="term" value="F:peptidyl-prolyl cis-trans isomerase activity"/>
    <property type="evidence" value="ECO:0007669"/>
    <property type="project" value="UniProtKB-UniRule"/>
</dbReference>
<evidence type="ECO:0000313" key="17">
    <source>
        <dbReference type="EMBL" id="EGL40254.1"/>
    </source>
</evidence>
<dbReference type="FunFam" id="3.10.50.40:FF:000001">
    <property type="entry name" value="Trigger factor"/>
    <property type="match status" value="1"/>
</dbReference>
<dbReference type="AlphaFoldDB" id="D3LWR3"/>
<comment type="subcellular location">
    <subcellularLocation>
        <location evidence="12">Cytoplasm</location>
    </subcellularLocation>
    <text evidence="12">About half TF is bound to the ribosome near the polypeptide exit tunnel while the other half is free in the cytoplasm.</text>
</comment>
<dbReference type="Gene3D" id="1.10.3120.10">
    <property type="entry name" value="Trigger factor, C-terminal domain"/>
    <property type="match status" value="1"/>
</dbReference>
<evidence type="ECO:0000256" key="8">
    <source>
        <dbReference type="ARBA" id="ARBA00023235"/>
    </source>
</evidence>
<dbReference type="InterPro" id="IPR036611">
    <property type="entry name" value="Trigger_fac_ribosome-bd_sf"/>
</dbReference>